<reference evidence="1 2" key="1">
    <citation type="journal article" date="2018" name="Front. Plant Sci.">
        <title>Red Clover (Trifolium pratense) and Zigzag Clover (T. medium) - A Picture of Genomic Similarities and Differences.</title>
        <authorList>
            <person name="Dluhosova J."/>
            <person name="Istvanek J."/>
            <person name="Nedelnik J."/>
            <person name="Repkova J."/>
        </authorList>
    </citation>
    <scope>NUCLEOTIDE SEQUENCE [LARGE SCALE GENOMIC DNA]</scope>
    <source>
        <strain evidence="2">cv. 10/8</strain>
        <tissue evidence="1">Leaf</tissue>
    </source>
</reference>
<feature type="non-terminal residue" evidence="1">
    <location>
        <position position="51"/>
    </location>
</feature>
<keyword evidence="2" id="KW-1185">Reference proteome</keyword>
<dbReference type="InterPro" id="IPR016197">
    <property type="entry name" value="Chromo-like_dom_sf"/>
</dbReference>
<dbReference type="AlphaFoldDB" id="A0A392T2C6"/>
<organism evidence="1 2">
    <name type="scientific">Trifolium medium</name>
    <dbReference type="NCBI Taxonomy" id="97028"/>
    <lineage>
        <taxon>Eukaryota</taxon>
        <taxon>Viridiplantae</taxon>
        <taxon>Streptophyta</taxon>
        <taxon>Embryophyta</taxon>
        <taxon>Tracheophyta</taxon>
        <taxon>Spermatophyta</taxon>
        <taxon>Magnoliopsida</taxon>
        <taxon>eudicotyledons</taxon>
        <taxon>Gunneridae</taxon>
        <taxon>Pentapetalae</taxon>
        <taxon>rosids</taxon>
        <taxon>fabids</taxon>
        <taxon>Fabales</taxon>
        <taxon>Fabaceae</taxon>
        <taxon>Papilionoideae</taxon>
        <taxon>50 kb inversion clade</taxon>
        <taxon>NPAAA clade</taxon>
        <taxon>Hologalegina</taxon>
        <taxon>IRL clade</taxon>
        <taxon>Trifolieae</taxon>
        <taxon>Trifolium</taxon>
    </lineage>
</organism>
<accession>A0A392T2C6</accession>
<comment type="caution">
    <text evidence="1">The sequence shown here is derived from an EMBL/GenBank/DDBJ whole genome shotgun (WGS) entry which is preliminary data.</text>
</comment>
<evidence type="ECO:0000313" key="1">
    <source>
        <dbReference type="EMBL" id="MCI54922.1"/>
    </source>
</evidence>
<dbReference type="SUPFAM" id="SSF54160">
    <property type="entry name" value="Chromo domain-like"/>
    <property type="match status" value="1"/>
</dbReference>
<protein>
    <recommendedName>
        <fullName evidence="3">Chromo domain-containing protein</fullName>
    </recommendedName>
</protein>
<name>A0A392T2C6_9FABA</name>
<proteinExistence type="predicted"/>
<evidence type="ECO:0008006" key="3">
    <source>
        <dbReference type="Google" id="ProtNLM"/>
    </source>
</evidence>
<dbReference type="EMBL" id="LXQA010487543">
    <property type="protein sequence ID" value="MCI54922.1"/>
    <property type="molecule type" value="Genomic_DNA"/>
</dbReference>
<dbReference type="Proteomes" id="UP000265520">
    <property type="component" value="Unassembled WGS sequence"/>
</dbReference>
<evidence type="ECO:0000313" key="2">
    <source>
        <dbReference type="Proteomes" id="UP000265520"/>
    </source>
</evidence>
<sequence>MPQAIVGSRTITHQGLPIQQVQVQWEGMLPTETTWENWTDFHTLYPNLEDK</sequence>